<evidence type="ECO:0000313" key="1">
    <source>
        <dbReference type="EMBL" id="CAJ0590902.1"/>
    </source>
</evidence>
<dbReference type="EMBL" id="CATQJL010000001">
    <property type="protein sequence ID" value="CAJ0590902.1"/>
    <property type="molecule type" value="Genomic_DNA"/>
</dbReference>
<sequence>MRASRICGPNYELTEEAKNEVLLSVTMVLEQAHKPTTLWWLRYIIEHAKLCFMTHRPECKPVLYQPLTSTPAFIGASASLEYRTEILGSNGRLGCACDDDFEGQGAVFCLFERANIPRSVIAESKNYSISAYGVVTSS</sequence>
<name>A0AA36GE47_CYLNA</name>
<organism evidence="1 2">
    <name type="scientific">Cylicocyclus nassatus</name>
    <name type="common">Nematode worm</name>
    <dbReference type="NCBI Taxonomy" id="53992"/>
    <lineage>
        <taxon>Eukaryota</taxon>
        <taxon>Metazoa</taxon>
        <taxon>Ecdysozoa</taxon>
        <taxon>Nematoda</taxon>
        <taxon>Chromadorea</taxon>
        <taxon>Rhabditida</taxon>
        <taxon>Rhabditina</taxon>
        <taxon>Rhabditomorpha</taxon>
        <taxon>Strongyloidea</taxon>
        <taxon>Strongylidae</taxon>
        <taxon>Cylicocyclus</taxon>
    </lineage>
</organism>
<reference evidence="1" key="1">
    <citation type="submission" date="2023-07" db="EMBL/GenBank/DDBJ databases">
        <authorList>
            <consortium name="CYATHOMIX"/>
        </authorList>
    </citation>
    <scope>NUCLEOTIDE SEQUENCE</scope>
    <source>
        <strain evidence="1">N/A</strain>
    </source>
</reference>
<comment type="caution">
    <text evidence="1">The sequence shown here is derived from an EMBL/GenBank/DDBJ whole genome shotgun (WGS) entry which is preliminary data.</text>
</comment>
<evidence type="ECO:0000313" key="2">
    <source>
        <dbReference type="Proteomes" id="UP001176961"/>
    </source>
</evidence>
<keyword evidence="2" id="KW-1185">Reference proteome</keyword>
<protein>
    <submittedName>
        <fullName evidence="1">Uncharacterized protein</fullName>
    </submittedName>
</protein>
<dbReference type="Proteomes" id="UP001176961">
    <property type="component" value="Unassembled WGS sequence"/>
</dbReference>
<proteinExistence type="predicted"/>
<dbReference type="AlphaFoldDB" id="A0AA36GE47"/>
<gene>
    <name evidence="1" type="ORF">CYNAS_LOCUS2885</name>
</gene>
<accession>A0AA36GE47</accession>